<feature type="domain" description="Core-binding (CB)" evidence="7">
    <location>
        <begin position="10"/>
        <end position="91"/>
    </location>
</feature>
<dbReference type="Gene3D" id="1.10.150.130">
    <property type="match status" value="1"/>
</dbReference>
<dbReference type="InterPro" id="IPR011010">
    <property type="entry name" value="DNA_brk_join_enz"/>
</dbReference>
<reference evidence="8 9" key="1">
    <citation type="submission" date="2024-10" db="EMBL/GenBank/DDBJ databases">
        <title>The Natural Products Discovery Center: Release of the First 8490 Sequenced Strains for Exploring Actinobacteria Biosynthetic Diversity.</title>
        <authorList>
            <person name="Kalkreuter E."/>
            <person name="Kautsar S.A."/>
            <person name="Yang D."/>
            <person name="Bader C.D."/>
            <person name="Teijaro C.N."/>
            <person name="Fluegel L."/>
            <person name="Davis C.M."/>
            <person name="Simpson J.R."/>
            <person name="Lauterbach L."/>
            <person name="Steele A.D."/>
            <person name="Gui C."/>
            <person name="Meng S."/>
            <person name="Li G."/>
            <person name="Viehrig K."/>
            <person name="Ye F."/>
            <person name="Su P."/>
            <person name="Kiefer A.F."/>
            <person name="Nichols A."/>
            <person name="Cepeda A.J."/>
            <person name="Yan W."/>
            <person name="Fan B."/>
            <person name="Jiang Y."/>
            <person name="Adhikari A."/>
            <person name="Zheng C.-J."/>
            <person name="Schuster L."/>
            <person name="Cowan T.M."/>
            <person name="Smanski M.J."/>
            <person name="Chevrette M.G."/>
            <person name="De Carvalho L.P.S."/>
            <person name="Shen B."/>
        </authorList>
    </citation>
    <scope>NUCLEOTIDE SEQUENCE [LARGE SCALE GENOMIC DNA]</scope>
    <source>
        <strain evidence="8 9">NPDC007066</strain>
    </source>
</reference>
<organism evidence="8 9">
    <name type="scientific">Streptomyces massasporeus</name>
    <dbReference type="NCBI Taxonomy" id="67324"/>
    <lineage>
        <taxon>Bacteria</taxon>
        <taxon>Bacillati</taxon>
        <taxon>Actinomycetota</taxon>
        <taxon>Actinomycetes</taxon>
        <taxon>Kitasatosporales</taxon>
        <taxon>Streptomycetaceae</taxon>
        <taxon>Streptomyces</taxon>
    </lineage>
</organism>
<dbReference type="InterPro" id="IPR050808">
    <property type="entry name" value="Phage_Integrase"/>
</dbReference>
<comment type="similarity">
    <text evidence="1">Belongs to the 'phage' integrase family.</text>
</comment>
<dbReference type="Gene3D" id="1.10.443.10">
    <property type="entry name" value="Intergrase catalytic core"/>
    <property type="match status" value="1"/>
</dbReference>
<evidence type="ECO:0000256" key="5">
    <source>
        <dbReference type="PROSITE-ProRule" id="PRU01248"/>
    </source>
</evidence>
<dbReference type="PANTHER" id="PTHR30629:SF2">
    <property type="entry name" value="PROPHAGE INTEGRASE INTS-RELATED"/>
    <property type="match status" value="1"/>
</dbReference>
<gene>
    <name evidence="8" type="ORF">ACFYM3_15800</name>
</gene>
<dbReference type="InterPro" id="IPR044068">
    <property type="entry name" value="CB"/>
</dbReference>
<accession>A0ABW6LC82</accession>
<keyword evidence="2" id="KW-0229">DNA integration</keyword>
<dbReference type="PROSITE" id="PS51900">
    <property type="entry name" value="CB"/>
    <property type="match status" value="1"/>
</dbReference>
<dbReference type="InterPro" id="IPR002104">
    <property type="entry name" value="Integrase_catalytic"/>
</dbReference>
<evidence type="ECO:0000259" key="7">
    <source>
        <dbReference type="PROSITE" id="PS51900"/>
    </source>
</evidence>
<dbReference type="EMBL" id="JBIAFP010000008">
    <property type="protein sequence ID" value="MFE9226067.1"/>
    <property type="molecule type" value="Genomic_DNA"/>
</dbReference>
<evidence type="ECO:0000256" key="1">
    <source>
        <dbReference type="ARBA" id="ARBA00008857"/>
    </source>
</evidence>
<name>A0ABW6LC82_9ACTN</name>
<dbReference type="Proteomes" id="UP001601288">
    <property type="component" value="Unassembled WGS sequence"/>
</dbReference>
<comment type="caution">
    <text evidence="8">The sequence shown here is derived from an EMBL/GenBank/DDBJ whole genome shotgun (WGS) entry which is preliminary data.</text>
</comment>
<dbReference type="RefSeq" id="WP_358278873.1">
    <property type="nucleotide sequence ID" value="NZ_JBEYGJ010000003.1"/>
</dbReference>
<proteinExistence type="inferred from homology"/>
<dbReference type="PANTHER" id="PTHR30629">
    <property type="entry name" value="PROPHAGE INTEGRASE"/>
    <property type="match status" value="1"/>
</dbReference>
<evidence type="ECO:0000256" key="2">
    <source>
        <dbReference type="ARBA" id="ARBA00022908"/>
    </source>
</evidence>
<dbReference type="PROSITE" id="PS51898">
    <property type="entry name" value="TYR_RECOMBINASE"/>
    <property type="match status" value="1"/>
</dbReference>
<dbReference type="Pfam" id="PF00589">
    <property type="entry name" value="Phage_integrase"/>
    <property type="match status" value="1"/>
</dbReference>
<protein>
    <submittedName>
        <fullName evidence="8">Tyrosine-type recombinase/integrase</fullName>
    </submittedName>
</protein>
<evidence type="ECO:0000256" key="4">
    <source>
        <dbReference type="ARBA" id="ARBA00023172"/>
    </source>
</evidence>
<evidence type="ECO:0000313" key="9">
    <source>
        <dbReference type="Proteomes" id="UP001601288"/>
    </source>
</evidence>
<keyword evidence="9" id="KW-1185">Reference proteome</keyword>
<dbReference type="SUPFAM" id="SSF56349">
    <property type="entry name" value="DNA breaking-rejoining enzymes"/>
    <property type="match status" value="1"/>
</dbReference>
<keyword evidence="4" id="KW-0233">DNA recombination</keyword>
<keyword evidence="3 5" id="KW-0238">DNA-binding</keyword>
<evidence type="ECO:0000313" key="8">
    <source>
        <dbReference type="EMBL" id="MFE9226067.1"/>
    </source>
</evidence>
<dbReference type="InterPro" id="IPR010998">
    <property type="entry name" value="Integrase_recombinase_N"/>
</dbReference>
<evidence type="ECO:0000256" key="3">
    <source>
        <dbReference type="ARBA" id="ARBA00023125"/>
    </source>
</evidence>
<feature type="domain" description="Tyr recombinase" evidence="6">
    <location>
        <begin position="112"/>
        <end position="329"/>
    </location>
</feature>
<evidence type="ECO:0000259" key="6">
    <source>
        <dbReference type="PROSITE" id="PS51898"/>
    </source>
</evidence>
<sequence length="347" mass="39625">MAPEPVETNLTFKQWSADWLSRRRAKEISVQGYESAVRVHLNPRWGRQRLRTIKKAQVEAWVQEMEANKRIANSTADGHWKVFKMILKDALQNGKIASNPTYEVDGPYVEASTSYVFSADECWAIYDEFPKHYRPIPMLGFACGLRQGEALAVCDDVIDTDGKLLTVRRQVLRTKESGYSPTLVDRLKTSPRLNTKNVPIPPYLQDVLDEYMEWRPPRPTANVLWEHKKTITECKRGSVQALFWTRRGNLVCRNHFNDDAWKPTLLKLGIKDEEGNLPTFHDLRHTFISTCLQNGIPEHTVAAWVGDTVEELRRTYSHLLRDHADTHGAIAAGLTARPKPTLVRAAA</sequence>
<dbReference type="InterPro" id="IPR013762">
    <property type="entry name" value="Integrase-like_cat_sf"/>
</dbReference>